<protein>
    <submittedName>
        <fullName evidence="2">Nucleoside-diphosphate-sugar epimerase</fullName>
    </submittedName>
</protein>
<keyword evidence="3" id="KW-1185">Reference proteome</keyword>
<dbReference type="InterPro" id="IPR036291">
    <property type="entry name" value="NAD(P)-bd_dom_sf"/>
</dbReference>
<name>A0A7W7WC66_9ACTN</name>
<dbReference type="Gene3D" id="3.40.50.720">
    <property type="entry name" value="NAD(P)-binding Rossmann-like Domain"/>
    <property type="match status" value="1"/>
</dbReference>
<gene>
    <name evidence="2" type="ORF">FHR32_005311</name>
</gene>
<sequence>MAKICVTGASGKLGRAVVRDLLDHGYEVVATDVRPGPRTSECGCCWRI</sequence>
<accession>A0A7W7WC66</accession>
<dbReference type="EMBL" id="JACHJU010000002">
    <property type="protein sequence ID" value="MBB4940934.1"/>
    <property type="molecule type" value="Genomic_DNA"/>
</dbReference>
<evidence type="ECO:0000259" key="1">
    <source>
        <dbReference type="Pfam" id="PF01370"/>
    </source>
</evidence>
<proteinExistence type="predicted"/>
<dbReference type="Pfam" id="PF01370">
    <property type="entry name" value="Epimerase"/>
    <property type="match status" value="1"/>
</dbReference>
<feature type="domain" description="NAD-dependent epimerase/dehydratase" evidence="1">
    <location>
        <begin position="4"/>
        <end position="39"/>
    </location>
</feature>
<evidence type="ECO:0000313" key="2">
    <source>
        <dbReference type="EMBL" id="MBB4940934.1"/>
    </source>
</evidence>
<organism evidence="2 3">
    <name type="scientific">Streptosporangium album</name>
    <dbReference type="NCBI Taxonomy" id="47479"/>
    <lineage>
        <taxon>Bacteria</taxon>
        <taxon>Bacillati</taxon>
        <taxon>Actinomycetota</taxon>
        <taxon>Actinomycetes</taxon>
        <taxon>Streptosporangiales</taxon>
        <taxon>Streptosporangiaceae</taxon>
        <taxon>Streptosporangium</taxon>
    </lineage>
</organism>
<dbReference type="AlphaFoldDB" id="A0A7W7WC66"/>
<dbReference type="InterPro" id="IPR001509">
    <property type="entry name" value="Epimerase_deHydtase"/>
</dbReference>
<evidence type="ECO:0000313" key="3">
    <source>
        <dbReference type="Proteomes" id="UP000534286"/>
    </source>
</evidence>
<comment type="caution">
    <text evidence="2">The sequence shown here is derived from an EMBL/GenBank/DDBJ whole genome shotgun (WGS) entry which is preliminary data.</text>
</comment>
<dbReference type="Proteomes" id="UP000534286">
    <property type="component" value="Unassembled WGS sequence"/>
</dbReference>
<dbReference type="SUPFAM" id="SSF51735">
    <property type="entry name" value="NAD(P)-binding Rossmann-fold domains"/>
    <property type="match status" value="1"/>
</dbReference>
<reference evidence="2 3" key="1">
    <citation type="submission" date="2020-08" db="EMBL/GenBank/DDBJ databases">
        <title>Sequencing the genomes of 1000 actinobacteria strains.</title>
        <authorList>
            <person name="Klenk H.-P."/>
        </authorList>
    </citation>
    <scope>NUCLEOTIDE SEQUENCE [LARGE SCALE GENOMIC DNA]</scope>
    <source>
        <strain evidence="2 3">DSM 43023</strain>
    </source>
</reference>